<evidence type="ECO:0000259" key="7">
    <source>
        <dbReference type="PROSITE" id="PS50261"/>
    </source>
</evidence>
<dbReference type="Pfam" id="PF00002">
    <property type="entry name" value="7tm_2"/>
    <property type="match status" value="1"/>
</dbReference>
<dbReference type="InterPro" id="IPR053231">
    <property type="entry name" value="GPCR_LN-TM7"/>
</dbReference>
<feature type="transmembrane region" description="Helical" evidence="6">
    <location>
        <begin position="208"/>
        <end position="233"/>
    </location>
</feature>
<protein>
    <recommendedName>
        <fullName evidence="7">G-protein coupled receptors family 2 profile 2 domain-containing protein</fullName>
    </recommendedName>
</protein>
<dbReference type="Gene3D" id="1.20.1070.10">
    <property type="entry name" value="Rhodopsin 7-helix transmembrane proteins"/>
    <property type="match status" value="1"/>
</dbReference>
<evidence type="ECO:0000256" key="5">
    <source>
        <dbReference type="SAM" id="MobiDB-lite"/>
    </source>
</evidence>
<dbReference type="GO" id="GO:0004930">
    <property type="term" value="F:G protein-coupled receptor activity"/>
    <property type="evidence" value="ECO:0007669"/>
    <property type="project" value="InterPro"/>
</dbReference>
<comment type="caution">
    <text evidence="8">The sequence shown here is derived from an EMBL/GenBank/DDBJ whole genome shotgun (WGS) entry which is preliminary data.</text>
</comment>
<feature type="transmembrane region" description="Helical" evidence="6">
    <location>
        <begin position="322"/>
        <end position="347"/>
    </location>
</feature>
<feature type="transmembrane region" description="Helical" evidence="6">
    <location>
        <begin position="278"/>
        <end position="302"/>
    </location>
</feature>
<evidence type="ECO:0000256" key="4">
    <source>
        <dbReference type="ARBA" id="ARBA00023136"/>
    </source>
</evidence>
<feature type="transmembrane region" description="Helical" evidence="6">
    <location>
        <begin position="245"/>
        <end position="266"/>
    </location>
</feature>
<dbReference type="PANTHER" id="PTHR45902">
    <property type="entry name" value="LATROPHILIN RECEPTOR-LIKE PROTEIN A"/>
    <property type="match status" value="1"/>
</dbReference>
<keyword evidence="9" id="KW-1185">Reference proteome</keyword>
<feature type="transmembrane region" description="Helical" evidence="6">
    <location>
        <begin position="443"/>
        <end position="465"/>
    </location>
</feature>
<dbReference type="AlphaFoldDB" id="A0A443SR58"/>
<organism evidence="8 9">
    <name type="scientific">Leptotrombidium deliense</name>
    <dbReference type="NCBI Taxonomy" id="299467"/>
    <lineage>
        <taxon>Eukaryota</taxon>
        <taxon>Metazoa</taxon>
        <taxon>Ecdysozoa</taxon>
        <taxon>Arthropoda</taxon>
        <taxon>Chelicerata</taxon>
        <taxon>Arachnida</taxon>
        <taxon>Acari</taxon>
        <taxon>Acariformes</taxon>
        <taxon>Trombidiformes</taxon>
        <taxon>Prostigmata</taxon>
        <taxon>Anystina</taxon>
        <taxon>Parasitengona</taxon>
        <taxon>Trombiculoidea</taxon>
        <taxon>Trombiculidae</taxon>
        <taxon>Leptotrombidium</taxon>
    </lineage>
</organism>
<sequence length="513" mass="58129">MCSFSIENFDTYADLKEKFNARLCVKAIDTCSQYEDPNCKAYSGYIYQRRRSVADPIVAFKNYACVLCNGAQKKLFTCDTPDPQSQEVLVGVSFSMLFDFNFEKGRLVGQDARVKCRLIDGFVFDSITSQCVQMYCGKLFRFDQRNGLCVRIEGSESGIASPCPKILVNRDNFDLLKNGSIVLHNNDFPLVTDEYEVYSSKDGSVDTILRILSTLVLVISCICLILHLIVFAIVPKLRNEPGKCVASMAVALLFGNISFIIGTEVTPNYKLIALDQRGSMLCVVMSVVIHYSFLSATFWMNVMSFDVSATFKRTIRVARCKFWSYSLYAWITPAVIVSTSCLLDALTDENNFKPMYGYTVCWISQRVPLVSFFVFPVIILLLMNYVFFGITIRGIKRSEKQTKIVKHTNQEDSLRVYMYIKLAILMGLTWITGTIAALLDSEILWICFIVINGSQGSLLFFLFTCKRSIYEKVKQRSFSSRFSDDSKTKSVSLSQSQAMRRSNDSLNSSRVFD</sequence>
<dbReference type="Proteomes" id="UP000288716">
    <property type="component" value="Unassembled WGS sequence"/>
</dbReference>
<comment type="subcellular location">
    <subcellularLocation>
        <location evidence="1">Membrane</location>
        <topology evidence="1">Multi-pass membrane protein</topology>
    </subcellularLocation>
</comment>
<feature type="transmembrane region" description="Helical" evidence="6">
    <location>
        <begin position="416"/>
        <end position="437"/>
    </location>
</feature>
<evidence type="ECO:0000256" key="6">
    <source>
        <dbReference type="SAM" id="Phobius"/>
    </source>
</evidence>
<dbReference type="GO" id="GO:0016020">
    <property type="term" value="C:membrane"/>
    <property type="evidence" value="ECO:0007669"/>
    <property type="project" value="UniProtKB-SubCell"/>
</dbReference>
<gene>
    <name evidence="8" type="ORF">B4U80_05411</name>
</gene>
<dbReference type="EMBL" id="NCKV01000685">
    <property type="protein sequence ID" value="RWS29999.1"/>
    <property type="molecule type" value="Genomic_DNA"/>
</dbReference>
<dbReference type="InterPro" id="IPR000832">
    <property type="entry name" value="GPCR_2_secretin-like"/>
</dbReference>
<evidence type="ECO:0000313" key="8">
    <source>
        <dbReference type="EMBL" id="RWS29999.1"/>
    </source>
</evidence>
<dbReference type="GO" id="GO:0007166">
    <property type="term" value="P:cell surface receptor signaling pathway"/>
    <property type="evidence" value="ECO:0007669"/>
    <property type="project" value="InterPro"/>
</dbReference>
<dbReference type="OrthoDB" id="6506272at2759"/>
<evidence type="ECO:0000256" key="2">
    <source>
        <dbReference type="ARBA" id="ARBA00022692"/>
    </source>
</evidence>
<proteinExistence type="predicted"/>
<keyword evidence="4 6" id="KW-0472">Membrane</keyword>
<evidence type="ECO:0000313" key="9">
    <source>
        <dbReference type="Proteomes" id="UP000288716"/>
    </source>
</evidence>
<dbReference type="CDD" id="cd15039">
    <property type="entry name" value="7tmB3_Methuselah-like"/>
    <property type="match status" value="1"/>
</dbReference>
<feature type="region of interest" description="Disordered" evidence="5">
    <location>
        <begin position="493"/>
        <end position="513"/>
    </location>
</feature>
<keyword evidence="3 6" id="KW-1133">Transmembrane helix</keyword>
<accession>A0A443SR58</accession>
<reference evidence="8 9" key="1">
    <citation type="journal article" date="2018" name="Gigascience">
        <title>Genomes of trombidid mites reveal novel predicted allergens and laterally-transferred genes associated with secondary metabolism.</title>
        <authorList>
            <person name="Dong X."/>
            <person name="Chaisiri K."/>
            <person name="Xia D."/>
            <person name="Armstrong S.D."/>
            <person name="Fang Y."/>
            <person name="Donnelly M.J."/>
            <person name="Kadowaki T."/>
            <person name="McGarry J.W."/>
            <person name="Darby A.C."/>
            <person name="Makepeace B.L."/>
        </authorList>
    </citation>
    <scope>NUCLEOTIDE SEQUENCE [LARGE SCALE GENOMIC DNA]</scope>
    <source>
        <strain evidence="8">UoL-UT</strain>
    </source>
</reference>
<dbReference type="PANTHER" id="PTHR45902:SF3">
    <property type="entry name" value="G-PROTEIN COUPLED RECEPTORS FAMILY 2 PROFILE 2 DOMAIN-CONTAINING PROTEIN"/>
    <property type="match status" value="1"/>
</dbReference>
<feature type="domain" description="G-protein coupled receptors family 2 profile 2" evidence="7">
    <location>
        <begin position="209"/>
        <end position="467"/>
    </location>
</feature>
<dbReference type="VEuPathDB" id="VectorBase:LDEU002041"/>
<dbReference type="PROSITE" id="PS50261">
    <property type="entry name" value="G_PROTEIN_RECEP_F2_4"/>
    <property type="match status" value="1"/>
</dbReference>
<dbReference type="InterPro" id="IPR017981">
    <property type="entry name" value="GPCR_2-like_7TM"/>
</dbReference>
<evidence type="ECO:0000256" key="1">
    <source>
        <dbReference type="ARBA" id="ARBA00004141"/>
    </source>
</evidence>
<name>A0A443SR58_9ACAR</name>
<evidence type="ECO:0000256" key="3">
    <source>
        <dbReference type="ARBA" id="ARBA00022989"/>
    </source>
</evidence>
<feature type="transmembrane region" description="Helical" evidence="6">
    <location>
        <begin position="367"/>
        <end position="395"/>
    </location>
</feature>
<keyword evidence="2 6" id="KW-0812">Transmembrane</keyword>
<dbReference type="STRING" id="299467.A0A443SR58"/>